<dbReference type="InterPro" id="IPR036259">
    <property type="entry name" value="MFS_trans_sf"/>
</dbReference>
<dbReference type="Gene3D" id="1.20.1250.20">
    <property type="entry name" value="MFS general substrate transporter like domains"/>
    <property type="match status" value="2"/>
</dbReference>
<feature type="transmembrane region" description="Helical" evidence="7">
    <location>
        <begin position="205"/>
        <end position="227"/>
    </location>
</feature>
<evidence type="ECO:0000256" key="4">
    <source>
        <dbReference type="ARBA" id="ARBA00022989"/>
    </source>
</evidence>
<feature type="region of interest" description="Disordered" evidence="6">
    <location>
        <begin position="1"/>
        <end position="23"/>
    </location>
</feature>
<evidence type="ECO:0000256" key="5">
    <source>
        <dbReference type="ARBA" id="ARBA00023136"/>
    </source>
</evidence>
<feature type="transmembrane region" description="Helical" evidence="7">
    <location>
        <begin position="319"/>
        <end position="336"/>
    </location>
</feature>
<gene>
    <name evidence="9" type="ORF">PCON_13442</name>
</gene>
<evidence type="ECO:0000313" key="10">
    <source>
        <dbReference type="Proteomes" id="UP000018144"/>
    </source>
</evidence>
<feature type="transmembrane region" description="Helical" evidence="7">
    <location>
        <begin position="404"/>
        <end position="426"/>
    </location>
</feature>
<organism evidence="9 10">
    <name type="scientific">Pyronema omphalodes (strain CBS 100304)</name>
    <name type="common">Pyronema confluens</name>
    <dbReference type="NCBI Taxonomy" id="1076935"/>
    <lineage>
        <taxon>Eukaryota</taxon>
        <taxon>Fungi</taxon>
        <taxon>Dikarya</taxon>
        <taxon>Ascomycota</taxon>
        <taxon>Pezizomycotina</taxon>
        <taxon>Pezizomycetes</taxon>
        <taxon>Pezizales</taxon>
        <taxon>Pyronemataceae</taxon>
        <taxon>Pyronema</taxon>
    </lineage>
</organism>
<evidence type="ECO:0000256" key="1">
    <source>
        <dbReference type="ARBA" id="ARBA00004141"/>
    </source>
</evidence>
<dbReference type="STRING" id="1076935.U4LLX7"/>
<sequence>MESTIDTTNSTIETPLSTDVEKSPPIQNKELEPINARKVLTKIDLRLLPILSLGCLLAFLDRISIGNAEVYGLSKDLNMEGTQFNVALLIFFIPYILLEIPSNMLLKKFKPHCWIAFNIAGFGLTTLSQGFIKNYRSLLVTRFFLGVFESEISGCYYLISMWYLRSEAQKRFSVFFLNTALAIAFGGLLATAIGKMDGLAGITAWRWIFIVEGSMTVIVGVVGWWIIPDFPEDPSVTWLTSAEKKWVQNRLEDDVGKSGRDIKIPIKDIFKMIFTDYKFIMGALMYFFILMPASGYAYFSPIILRGWNYSQMQSQLLSVPIGLVTYVVGLITAWLSDRYTHKYYFVMSGVVSAMIGISVIMATHGQRLPQYAMLFFIFVGLAVSVSIVIGWFQSNLAGHKQRAIGSAWQISMGNIGSAISTFLFVKKDAPDYVFGYTACLVSVALGGICATIYLLGIKRENRVRDKIPEGQDVDGEIGDHRRNFKYIE</sequence>
<dbReference type="eggNOG" id="KOG2533">
    <property type="taxonomic scope" value="Eukaryota"/>
</dbReference>
<accession>U4LLX7</accession>
<keyword evidence="10" id="KW-1185">Reference proteome</keyword>
<keyword evidence="4 7" id="KW-1133">Transmembrane helix</keyword>
<evidence type="ECO:0000256" key="6">
    <source>
        <dbReference type="SAM" id="MobiDB-lite"/>
    </source>
</evidence>
<keyword evidence="2" id="KW-0813">Transport</keyword>
<evidence type="ECO:0000313" key="9">
    <source>
        <dbReference type="EMBL" id="CCX32602.1"/>
    </source>
</evidence>
<evidence type="ECO:0000256" key="3">
    <source>
        <dbReference type="ARBA" id="ARBA00022692"/>
    </source>
</evidence>
<dbReference type="GO" id="GO:0005886">
    <property type="term" value="C:plasma membrane"/>
    <property type="evidence" value="ECO:0007669"/>
    <property type="project" value="TreeGrafter"/>
</dbReference>
<dbReference type="GO" id="GO:0022857">
    <property type="term" value="F:transmembrane transporter activity"/>
    <property type="evidence" value="ECO:0007669"/>
    <property type="project" value="InterPro"/>
</dbReference>
<feature type="transmembrane region" description="Helical" evidence="7">
    <location>
        <begin position="85"/>
        <end position="106"/>
    </location>
</feature>
<feature type="transmembrane region" description="Helical" evidence="7">
    <location>
        <begin position="138"/>
        <end position="159"/>
    </location>
</feature>
<name>U4LLX7_PYROM</name>
<feature type="compositionally biased region" description="Polar residues" evidence="6">
    <location>
        <begin position="1"/>
        <end position="17"/>
    </location>
</feature>
<dbReference type="PROSITE" id="PS50850">
    <property type="entry name" value="MFS"/>
    <property type="match status" value="1"/>
</dbReference>
<dbReference type="Proteomes" id="UP000018144">
    <property type="component" value="Unassembled WGS sequence"/>
</dbReference>
<dbReference type="Pfam" id="PF07690">
    <property type="entry name" value="MFS_1"/>
    <property type="match status" value="1"/>
</dbReference>
<keyword evidence="5 7" id="KW-0472">Membrane</keyword>
<feature type="transmembrane region" description="Helical" evidence="7">
    <location>
        <begin position="279"/>
        <end position="299"/>
    </location>
</feature>
<dbReference type="InterPro" id="IPR011701">
    <property type="entry name" value="MFS"/>
</dbReference>
<dbReference type="PANTHER" id="PTHR43791:SF46">
    <property type="entry name" value="MAJOR FACILITATOR SUPERFAMILY (MFS) PROFILE DOMAIN-CONTAINING PROTEIN-RELATED"/>
    <property type="match status" value="1"/>
</dbReference>
<feature type="transmembrane region" description="Helical" evidence="7">
    <location>
        <begin position="113"/>
        <end position="132"/>
    </location>
</feature>
<feature type="transmembrane region" description="Helical" evidence="7">
    <location>
        <begin position="432"/>
        <end position="456"/>
    </location>
</feature>
<feature type="transmembrane region" description="Helical" evidence="7">
    <location>
        <begin position="47"/>
        <end position="65"/>
    </location>
</feature>
<dbReference type="InterPro" id="IPR020846">
    <property type="entry name" value="MFS_dom"/>
</dbReference>
<feature type="transmembrane region" description="Helical" evidence="7">
    <location>
        <begin position="371"/>
        <end position="392"/>
    </location>
</feature>
<dbReference type="SUPFAM" id="SSF103473">
    <property type="entry name" value="MFS general substrate transporter"/>
    <property type="match status" value="1"/>
</dbReference>
<reference evidence="9 10" key="1">
    <citation type="journal article" date="2013" name="PLoS Genet.">
        <title>The genome and development-dependent transcriptomes of Pyronema confluens: a window into fungal evolution.</title>
        <authorList>
            <person name="Traeger S."/>
            <person name="Altegoer F."/>
            <person name="Freitag M."/>
            <person name="Gabaldon T."/>
            <person name="Kempken F."/>
            <person name="Kumar A."/>
            <person name="Marcet-Houben M."/>
            <person name="Poggeler S."/>
            <person name="Stajich J.E."/>
            <person name="Nowrousian M."/>
        </authorList>
    </citation>
    <scope>NUCLEOTIDE SEQUENCE [LARGE SCALE GENOMIC DNA]</scope>
    <source>
        <strain evidence="10">CBS 100304</strain>
        <tissue evidence="9">Vegetative mycelium</tissue>
    </source>
</reference>
<feature type="transmembrane region" description="Helical" evidence="7">
    <location>
        <begin position="171"/>
        <end position="193"/>
    </location>
</feature>
<protein>
    <submittedName>
        <fullName evidence="9">Similar to Uncharacterized transporter C1002.16c acc. no. Q9US44</fullName>
    </submittedName>
</protein>
<feature type="transmembrane region" description="Helical" evidence="7">
    <location>
        <begin position="343"/>
        <end position="365"/>
    </location>
</feature>
<evidence type="ECO:0000259" key="8">
    <source>
        <dbReference type="PROSITE" id="PS50850"/>
    </source>
</evidence>
<dbReference type="EMBL" id="HF935890">
    <property type="protein sequence ID" value="CCX32602.1"/>
    <property type="molecule type" value="Genomic_DNA"/>
</dbReference>
<dbReference type="OrthoDB" id="19923at2759"/>
<evidence type="ECO:0000256" key="2">
    <source>
        <dbReference type="ARBA" id="ARBA00022448"/>
    </source>
</evidence>
<dbReference type="FunFam" id="1.20.1250.20:FF:000057">
    <property type="entry name" value="MFS general substrate transporter"/>
    <property type="match status" value="1"/>
</dbReference>
<keyword evidence="3 7" id="KW-0812">Transmembrane</keyword>
<feature type="domain" description="Major facilitator superfamily (MFS) profile" evidence="8">
    <location>
        <begin position="47"/>
        <end position="462"/>
    </location>
</feature>
<proteinExistence type="predicted"/>
<dbReference type="OMA" id="PSYCYAY"/>
<comment type="subcellular location">
    <subcellularLocation>
        <location evidence="1">Membrane</location>
        <topology evidence="1">Multi-pass membrane protein</topology>
    </subcellularLocation>
</comment>
<dbReference type="PANTHER" id="PTHR43791">
    <property type="entry name" value="PERMEASE-RELATED"/>
    <property type="match status" value="1"/>
</dbReference>
<evidence type="ECO:0000256" key="7">
    <source>
        <dbReference type="SAM" id="Phobius"/>
    </source>
</evidence>
<dbReference type="AlphaFoldDB" id="U4LLX7"/>